<keyword evidence="7" id="KW-0547">Nucleotide-binding</keyword>
<dbReference type="InterPro" id="IPR001564">
    <property type="entry name" value="Nucleoside_diP_kinase"/>
</dbReference>
<dbReference type="AlphaFoldDB" id="A0A3B1CLF7"/>
<evidence type="ECO:0000256" key="1">
    <source>
        <dbReference type="ARBA" id="ARBA00001946"/>
    </source>
</evidence>
<dbReference type="EC" id="2.7.4.6" evidence="3"/>
<evidence type="ECO:0000256" key="8">
    <source>
        <dbReference type="ARBA" id="ARBA00022777"/>
    </source>
</evidence>
<dbReference type="GO" id="GO:0004550">
    <property type="term" value="F:nucleoside diphosphate kinase activity"/>
    <property type="evidence" value="ECO:0007669"/>
    <property type="project" value="UniProtKB-EC"/>
</dbReference>
<dbReference type="PROSITE" id="PS00469">
    <property type="entry name" value="NDPK"/>
    <property type="match status" value="1"/>
</dbReference>
<evidence type="ECO:0000256" key="11">
    <source>
        <dbReference type="ARBA" id="ARBA00023080"/>
    </source>
</evidence>
<dbReference type="NCBIfam" id="NF001908">
    <property type="entry name" value="PRK00668.1"/>
    <property type="match status" value="1"/>
</dbReference>
<comment type="similarity">
    <text evidence="2">Belongs to the NDK family.</text>
</comment>
<keyword evidence="10" id="KW-0460">Magnesium</keyword>
<evidence type="ECO:0000256" key="10">
    <source>
        <dbReference type="ARBA" id="ARBA00022842"/>
    </source>
</evidence>
<evidence type="ECO:0000259" key="12">
    <source>
        <dbReference type="SMART" id="SM00562"/>
    </source>
</evidence>
<dbReference type="EMBL" id="UOGH01000203">
    <property type="protein sequence ID" value="VAX31386.1"/>
    <property type="molecule type" value="Genomic_DNA"/>
</dbReference>
<organism evidence="13">
    <name type="scientific">hydrothermal vent metagenome</name>
    <dbReference type="NCBI Taxonomy" id="652676"/>
    <lineage>
        <taxon>unclassified sequences</taxon>
        <taxon>metagenomes</taxon>
        <taxon>ecological metagenomes</taxon>
    </lineage>
</organism>
<evidence type="ECO:0000256" key="7">
    <source>
        <dbReference type="ARBA" id="ARBA00022741"/>
    </source>
</evidence>
<dbReference type="PANTHER" id="PTHR11349">
    <property type="entry name" value="NUCLEOSIDE DIPHOSPHATE KINASE"/>
    <property type="match status" value="1"/>
</dbReference>
<dbReference type="InterPro" id="IPR023005">
    <property type="entry name" value="Nucleoside_diP_kinase_AS"/>
</dbReference>
<feature type="domain" description="Nucleoside diphosphate kinase-like" evidence="12">
    <location>
        <begin position="1"/>
        <end position="138"/>
    </location>
</feature>
<name>A0A3B1CLF7_9ZZZZ</name>
<comment type="cofactor">
    <cofactor evidence="1">
        <name>Mg(2+)</name>
        <dbReference type="ChEBI" id="CHEBI:18420"/>
    </cofactor>
</comment>
<evidence type="ECO:0000256" key="5">
    <source>
        <dbReference type="ARBA" id="ARBA00022679"/>
    </source>
</evidence>
<evidence type="ECO:0000313" key="13">
    <source>
        <dbReference type="EMBL" id="VAX31386.1"/>
    </source>
</evidence>
<gene>
    <name evidence="13" type="ORF">MNBD_NITROSPIRAE02-73</name>
</gene>
<dbReference type="GO" id="GO:0046872">
    <property type="term" value="F:metal ion binding"/>
    <property type="evidence" value="ECO:0007669"/>
    <property type="project" value="UniProtKB-KW"/>
</dbReference>
<dbReference type="GO" id="GO:0006228">
    <property type="term" value="P:UTP biosynthetic process"/>
    <property type="evidence" value="ECO:0007669"/>
    <property type="project" value="InterPro"/>
</dbReference>
<proteinExistence type="inferred from homology"/>
<evidence type="ECO:0000256" key="9">
    <source>
        <dbReference type="ARBA" id="ARBA00022840"/>
    </source>
</evidence>
<dbReference type="PROSITE" id="PS51374">
    <property type="entry name" value="NDPK_LIKE"/>
    <property type="match status" value="1"/>
</dbReference>
<dbReference type="FunFam" id="3.30.70.141:FF:000003">
    <property type="entry name" value="Nucleoside diphosphate kinase"/>
    <property type="match status" value="1"/>
</dbReference>
<dbReference type="InterPro" id="IPR034907">
    <property type="entry name" value="NDK-like_dom"/>
</dbReference>
<keyword evidence="6" id="KW-0479">Metal-binding</keyword>
<dbReference type="SUPFAM" id="SSF54919">
    <property type="entry name" value="Nucleoside diphosphate kinase, NDK"/>
    <property type="match status" value="1"/>
</dbReference>
<evidence type="ECO:0000256" key="2">
    <source>
        <dbReference type="ARBA" id="ARBA00008142"/>
    </source>
</evidence>
<dbReference type="PRINTS" id="PR01243">
    <property type="entry name" value="NUCDPKINASE"/>
</dbReference>
<evidence type="ECO:0000256" key="6">
    <source>
        <dbReference type="ARBA" id="ARBA00022723"/>
    </source>
</evidence>
<keyword evidence="5 13" id="KW-0808">Transferase</keyword>
<dbReference type="GO" id="GO:0006183">
    <property type="term" value="P:GTP biosynthetic process"/>
    <property type="evidence" value="ECO:0007669"/>
    <property type="project" value="InterPro"/>
</dbReference>
<keyword evidence="11" id="KW-0546">Nucleotide metabolism</keyword>
<reference evidence="13" key="1">
    <citation type="submission" date="2018-06" db="EMBL/GenBank/DDBJ databases">
        <authorList>
            <person name="Zhirakovskaya E."/>
        </authorList>
    </citation>
    <scope>NUCLEOTIDE SEQUENCE</scope>
</reference>
<evidence type="ECO:0000256" key="4">
    <source>
        <dbReference type="ARBA" id="ARBA00017632"/>
    </source>
</evidence>
<dbReference type="GO" id="GO:0005524">
    <property type="term" value="F:ATP binding"/>
    <property type="evidence" value="ECO:0007669"/>
    <property type="project" value="UniProtKB-KW"/>
</dbReference>
<dbReference type="InterPro" id="IPR036850">
    <property type="entry name" value="NDK-like_dom_sf"/>
</dbReference>
<evidence type="ECO:0000256" key="3">
    <source>
        <dbReference type="ARBA" id="ARBA00012966"/>
    </source>
</evidence>
<keyword evidence="8 13" id="KW-0418">Kinase</keyword>
<dbReference type="GO" id="GO:0006241">
    <property type="term" value="P:CTP biosynthetic process"/>
    <property type="evidence" value="ECO:0007669"/>
    <property type="project" value="InterPro"/>
</dbReference>
<dbReference type="Pfam" id="PF00334">
    <property type="entry name" value="NDK"/>
    <property type="match status" value="1"/>
</dbReference>
<accession>A0A3B1CLF7</accession>
<sequence>MERTLSIVKPDGVKNNFIGEVVGRFEKNGLRVAALKMIRMSRNEAKGFYIVHKERPFYESLTDFMSEGPIVVMVLEGEDAISRVRGLMGATNPNEAAKGTIRADLASDIERNIVHGSDSPESAKYEIGYFFSSLEIVNSGE</sequence>
<dbReference type="SMART" id="SM00562">
    <property type="entry name" value="NDK"/>
    <property type="match status" value="1"/>
</dbReference>
<keyword evidence="9" id="KW-0067">ATP-binding</keyword>
<dbReference type="HAMAP" id="MF_00451">
    <property type="entry name" value="NDP_kinase"/>
    <property type="match status" value="1"/>
</dbReference>
<protein>
    <recommendedName>
        <fullName evidence="4">Nucleoside diphosphate kinase</fullName>
        <ecNumber evidence="3">2.7.4.6</ecNumber>
    </recommendedName>
</protein>
<dbReference type="CDD" id="cd04413">
    <property type="entry name" value="NDPk_I"/>
    <property type="match status" value="1"/>
</dbReference>
<dbReference type="Gene3D" id="3.30.70.141">
    <property type="entry name" value="Nucleoside diphosphate kinase-like domain"/>
    <property type="match status" value="1"/>
</dbReference>